<feature type="transmembrane region" description="Helical" evidence="1">
    <location>
        <begin position="261"/>
        <end position="280"/>
    </location>
</feature>
<feature type="transmembrane region" description="Helical" evidence="1">
    <location>
        <begin position="237"/>
        <end position="254"/>
    </location>
</feature>
<name>A0A1I2CLB5_9BURK</name>
<dbReference type="EMBL" id="FONX01000004">
    <property type="protein sequence ID" value="SFE68583.1"/>
    <property type="molecule type" value="Genomic_DNA"/>
</dbReference>
<feature type="transmembrane region" description="Helical" evidence="1">
    <location>
        <begin position="54"/>
        <end position="71"/>
    </location>
</feature>
<feature type="transmembrane region" description="Helical" evidence="1">
    <location>
        <begin position="173"/>
        <end position="197"/>
    </location>
</feature>
<reference evidence="3" key="1">
    <citation type="submission" date="2016-10" db="EMBL/GenBank/DDBJ databases">
        <authorList>
            <person name="Varghese N."/>
            <person name="Submissions S."/>
        </authorList>
    </citation>
    <scope>NUCLEOTIDE SEQUENCE [LARGE SCALE GENOMIC DNA]</scope>
    <source>
        <strain evidence="3">DSM 27981</strain>
    </source>
</reference>
<keyword evidence="3" id="KW-1185">Reference proteome</keyword>
<feature type="transmembrane region" description="Helical" evidence="1">
    <location>
        <begin position="209"/>
        <end position="231"/>
    </location>
</feature>
<keyword evidence="1" id="KW-0472">Membrane</keyword>
<feature type="transmembrane region" description="Helical" evidence="1">
    <location>
        <begin position="98"/>
        <end position="122"/>
    </location>
</feature>
<organism evidence="2 3">
    <name type="scientific">Paracidovorax wautersii</name>
    <dbReference type="NCBI Taxonomy" id="1177982"/>
    <lineage>
        <taxon>Bacteria</taxon>
        <taxon>Pseudomonadati</taxon>
        <taxon>Pseudomonadota</taxon>
        <taxon>Betaproteobacteria</taxon>
        <taxon>Burkholderiales</taxon>
        <taxon>Comamonadaceae</taxon>
        <taxon>Paracidovorax</taxon>
    </lineage>
</organism>
<dbReference type="Proteomes" id="UP000199119">
    <property type="component" value="Unassembled WGS sequence"/>
</dbReference>
<proteinExistence type="predicted"/>
<evidence type="ECO:0000313" key="3">
    <source>
        <dbReference type="Proteomes" id="UP000199119"/>
    </source>
</evidence>
<dbReference type="InterPro" id="IPR049458">
    <property type="entry name" value="EpsG-like"/>
</dbReference>
<accession>A0A1I2CLB5</accession>
<feature type="transmembrane region" description="Helical" evidence="1">
    <location>
        <begin position="24"/>
        <end position="47"/>
    </location>
</feature>
<keyword evidence="1" id="KW-0812">Transmembrane</keyword>
<evidence type="ECO:0000313" key="2">
    <source>
        <dbReference type="EMBL" id="SFE68583.1"/>
    </source>
</evidence>
<dbReference type="AlphaFoldDB" id="A0A1I2CLB5"/>
<protein>
    <submittedName>
        <fullName evidence="2">EpsG family protein</fullName>
    </submittedName>
</protein>
<dbReference type="STRING" id="1177982.SAMN04489711_104134"/>
<evidence type="ECO:0000256" key="1">
    <source>
        <dbReference type="SAM" id="Phobius"/>
    </source>
</evidence>
<dbReference type="Pfam" id="PF14897">
    <property type="entry name" value="EpsG"/>
    <property type="match status" value="1"/>
</dbReference>
<gene>
    <name evidence="2" type="ORF">SAMN04489711_104134</name>
</gene>
<keyword evidence="1" id="KW-1133">Transmembrane helix</keyword>
<feature type="transmembrane region" description="Helical" evidence="1">
    <location>
        <begin position="129"/>
        <end position="146"/>
    </location>
</feature>
<sequence length="323" mass="37679">MSVERFSIERYQPLWVLINSTCKIFDSFVMLQITVAWIFNGCVFYFFRRATTRFFTAILLFYLTCFFYFNMEIMRESMAVAMFLVAIIKYNDRRFFGFYSWLAAAALFHKFALLLLITPFILTRRIPTWLKVLASLSLIIWLGGLQNPLSYIESFGGALADLDLKFYEVDSELSLLGLIYNLLRIIPVILVMLWYRNRPLPSALLRREVIFPLCWAFVLIIIVRILSIPFLDRVSNYFVFFVLCILVSALGDIVERQPLTAFRVPIVTSASVIGLLFYVLPLMAPDPKLGDIPSYRRYFPYYSVFSMQTDSDREHVISIEAKE</sequence>